<evidence type="ECO:0000256" key="2">
    <source>
        <dbReference type="ARBA" id="ARBA00022729"/>
    </source>
</evidence>
<dbReference type="InterPro" id="IPR003591">
    <property type="entry name" value="Leu-rich_rpt_typical-subtyp"/>
</dbReference>
<dbReference type="Proteomes" id="UP000076858">
    <property type="component" value="Unassembled WGS sequence"/>
</dbReference>
<name>A0A164UMJ3_9CRUS</name>
<gene>
    <name evidence="4" type="ORF">APZ42_024310</name>
</gene>
<proteinExistence type="predicted"/>
<evidence type="ECO:0000256" key="3">
    <source>
        <dbReference type="ARBA" id="ARBA00022737"/>
    </source>
</evidence>
<accession>A0A164UMJ3</accession>
<evidence type="ECO:0000313" key="4">
    <source>
        <dbReference type="EMBL" id="KZS11498.1"/>
    </source>
</evidence>
<dbReference type="EMBL" id="LRGB01001581">
    <property type="protein sequence ID" value="KZS11498.1"/>
    <property type="molecule type" value="Genomic_DNA"/>
</dbReference>
<dbReference type="PROSITE" id="PS51450">
    <property type="entry name" value="LRR"/>
    <property type="match status" value="1"/>
</dbReference>
<keyword evidence="3" id="KW-0677">Repeat</keyword>
<dbReference type="GO" id="GO:0016020">
    <property type="term" value="C:membrane"/>
    <property type="evidence" value="ECO:0007669"/>
    <property type="project" value="TreeGrafter"/>
</dbReference>
<dbReference type="InterPro" id="IPR052286">
    <property type="entry name" value="Wnt_signaling_inhibitor"/>
</dbReference>
<keyword evidence="1" id="KW-0433">Leucine-rich repeat</keyword>
<evidence type="ECO:0008006" key="6">
    <source>
        <dbReference type="Google" id="ProtNLM"/>
    </source>
</evidence>
<keyword evidence="5" id="KW-1185">Reference proteome</keyword>
<protein>
    <recommendedName>
        <fullName evidence="6">Membrane glycoprotein lig-1</fullName>
    </recommendedName>
</protein>
<dbReference type="SUPFAM" id="SSF52058">
    <property type="entry name" value="L domain-like"/>
    <property type="match status" value="1"/>
</dbReference>
<dbReference type="PANTHER" id="PTHR24364">
    <property type="entry name" value="LP06937P"/>
    <property type="match status" value="1"/>
</dbReference>
<reference evidence="4 5" key="1">
    <citation type="submission" date="2016-03" db="EMBL/GenBank/DDBJ databases">
        <title>EvidentialGene: Evidence-directed Construction of Genes on Genomes.</title>
        <authorList>
            <person name="Gilbert D.G."/>
            <person name="Choi J.-H."/>
            <person name="Mockaitis K."/>
            <person name="Colbourne J."/>
            <person name="Pfrender M."/>
        </authorList>
    </citation>
    <scope>NUCLEOTIDE SEQUENCE [LARGE SCALE GENOMIC DNA]</scope>
    <source>
        <strain evidence="4 5">Xinb3</strain>
        <tissue evidence="4">Complete organism</tissue>
    </source>
</reference>
<evidence type="ECO:0000313" key="5">
    <source>
        <dbReference type="Proteomes" id="UP000076858"/>
    </source>
</evidence>
<comment type="caution">
    <text evidence="4">The sequence shown here is derived from an EMBL/GenBank/DDBJ whole genome shotgun (WGS) entry which is preliminary data.</text>
</comment>
<sequence length="411" mass="45863">MRWPAQPKTKTRTIFKMKNTRMTLLALSIFGLWLIAGTSVEGFSFVSSNHRSAVNCSNIDYTPCTCEENRVVCDKVLIKNVKATFSKIPAHDLAGLRFTLSPSEMEPIPDDFLGKTRISGDLVMLCVKNKRLKVSPKAFQLSALGITRVFIDGCDFGQQTNFSYMSGFRNMMALVIKNSTNFKSFKGLPSQSAFTYLYITHSRGFEGLNQDTVALPALKVFYLNFNQLNDATTGKIFKSLAASSLNSLTEIRLDNNKLTKIPEMISSLSQLEQIDLGFNEITVIAKNSLPRNNTAKGLTFSLQRNPIKTIEPGAFGGSIGSGAHVKLEDIRLTRLDSKIFRPMLERMEIRAKNVLGKTPLLFIGNNPIQCDCHLAWLVRDNRNLLKHIEGGKCNDSTELLDLKAADFIRCK</sequence>
<evidence type="ECO:0000256" key="1">
    <source>
        <dbReference type="ARBA" id="ARBA00022614"/>
    </source>
</evidence>
<dbReference type="InterPro" id="IPR032675">
    <property type="entry name" value="LRR_dom_sf"/>
</dbReference>
<dbReference type="InterPro" id="IPR001611">
    <property type="entry name" value="Leu-rich_rpt"/>
</dbReference>
<dbReference type="AlphaFoldDB" id="A0A164UMJ3"/>
<organism evidence="4 5">
    <name type="scientific">Daphnia magna</name>
    <dbReference type="NCBI Taxonomy" id="35525"/>
    <lineage>
        <taxon>Eukaryota</taxon>
        <taxon>Metazoa</taxon>
        <taxon>Ecdysozoa</taxon>
        <taxon>Arthropoda</taxon>
        <taxon>Crustacea</taxon>
        <taxon>Branchiopoda</taxon>
        <taxon>Diplostraca</taxon>
        <taxon>Cladocera</taxon>
        <taxon>Anomopoda</taxon>
        <taxon>Daphniidae</taxon>
        <taxon>Daphnia</taxon>
    </lineage>
</organism>
<dbReference type="Pfam" id="PF00560">
    <property type="entry name" value="LRR_1"/>
    <property type="match status" value="1"/>
</dbReference>
<dbReference type="STRING" id="35525.A0A164UMJ3"/>
<dbReference type="PANTHER" id="PTHR24364:SF18">
    <property type="entry name" value="LP06937P"/>
    <property type="match status" value="1"/>
</dbReference>
<keyword evidence="2" id="KW-0732">Signal</keyword>
<dbReference type="OrthoDB" id="676979at2759"/>
<dbReference type="SMART" id="SM00369">
    <property type="entry name" value="LRR_TYP"/>
    <property type="match status" value="4"/>
</dbReference>
<dbReference type="Gene3D" id="3.80.10.10">
    <property type="entry name" value="Ribonuclease Inhibitor"/>
    <property type="match status" value="2"/>
</dbReference>